<feature type="repeat" description="WD" evidence="5">
    <location>
        <begin position="13"/>
        <end position="53"/>
    </location>
</feature>
<dbReference type="InterPro" id="IPR015155">
    <property type="entry name" value="PFU"/>
</dbReference>
<name>A0A3N4IB77_ASCIM</name>
<dbReference type="InterPro" id="IPR013535">
    <property type="entry name" value="PUL_dom"/>
</dbReference>
<dbReference type="GO" id="GO:0005737">
    <property type="term" value="C:cytoplasm"/>
    <property type="evidence" value="ECO:0007669"/>
    <property type="project" value="UniProtKB-SubCell"/>
</dbReference>
<dbReference type="GO" id="GO:0043130">
    <property type="term" value="F:ubiquitin binding"/>
    <property type="evidence" value="ECO:0007669"/>
    <property type="project" value="TreeGrafter"/>
</dbReference>
<evidence type="ECO:0000259" key="6">
    <source>
        <dbReference type="PROSITE" id="PS51394"/>
    </source>
</evidence>
<dbReference type="SUPFAM" id="SSF50978">
    <property type="entry name" value="WD40 repeat-like"/>
    <property type="match status" value="1"/>
</dbReference>
<dbReference type="InterPro" id="IPR015943">
    <property type="entry name" value="WD40/YVTN_repeat-like_dom_sf"/>
</dbReference>
<feature type="domain" description="PFU" evidence="6">
    <location>
        <begin position="360"/>
        <end position="455"/>
    </location>
</feature>
<keyword evidence="2" id="KW-0963">Cytoplasm</keyword>
<dbReference type="PROSITE" id="PS51394">
    <property type="entry name" value="PFU"/>
    <property type="match status" value="1"/>
</dbReference>
<dbReference type="STRING" id="1160509.A0A3N4IB77"/>
<dbReference type="SMART" id="SM00320">
    <property type="entry name" value="WD40"/>
    <property type="match status" value="6"/>
</dbReference>
<reference evidence="8 9" key="1">
    <citation type="journal article" date="2018" name="Nat. Ecol. Evol.">
        <title>Pezizomycetes genomes reveal the molecular basis of ectomycorrhizal truffle lifestyle.</title>
        <authorList>
            <person name="Murat C."/>
            <person name="Payen T."/>
            <person name="Noel B."/>
            <person name="Kuo A."/>
            <person name="Morin E."/>
            <person name="Chen J."/>
            <person name="Kohler A."/>
            <person name="Krizsan K."/>
            <person name="Balestrini R."/>
            <person name="Da Silva C."/>
            <person name="Montanini B."/>
            <person name="Hainaut M."/>
            <person name="Levati E."/>
            <person name="Barry K.W."/>
            <person name="Belfiori B."/>
            <person name="Cichocki N."/>
            <person name="Clum A."/>
            <person name="Dockter R.B."/>
            <person name="Fauchery L."/>
            <person name="Guy J."/>
            <person name="Iotti M."/>
            <person name="Le Tacon F."/>
            <person name="Lindquist E.A."/>
            <person name="Lipzen A."/>
            <person name="Malagnac F."/>
            <person name="Mello A."/>
            <person name="Molinier V."/>
            <person name="Miyauchi S."/>
            <person name="Poulain J."/>
            <person name="Riccioni C."/>
            <person name="Rubini A."/>
            <person name="Sitrit Y."/>
            <person name="Splivallo R."/>
            <person name="Traeger S."/>
            <person name="Wang M."/>
            <person name="Zifcakova L."/>
            <person name="Wipf D."/>
            <person name="Zambonelli A."/>
            <person name="Paolocci F."/>
            <person name="Nowrousian M."/>
            <person name="Ottonello S."/>
            <person name="Baldrian P."/>
            <person name="Spatafora J.W."/>
            <person name="Henrissat B."/>
            <person name="Nagy L.G."/>
            <person name="Aury J.M."/>
            <person name="Wincker P."/>
            <person name="Grigoriev I.V."/>
            <person name="Bonfante P."/>
            <person name="Martin F.M."/>
        </authorList>
    </citation>
    <scope>NUCLEOTIDE SEQUENCE [LARGE SCALE GENOMIC DNA]</scope>
    <source>
        <strain evidence="8 9">RN42</strain>
    </source>
</reference>
<sequence length="759" mass="82971">MTEEHPFKLSASLEGHSTDVRCVTFPTSDLIISCSRDATVRVWKREAGNKFDDHINHSATAYVNSVAWITPSEKYPNGLIASGSQDTLIDVREPFSGKMDADYLLLGHANNVCSLDYYDGVLVSGSWDGKARVWENWETQTVLEGHQGSVWGVLVLSKTMIVTAAADKTIRIWENGEVMKVIKDHTDVVRGLCRLPHGGFASCSNDGTVRTWTADGQPLQELYGHTAYVYSVSALPGGEIVSSGEDRTVRIWKGGECIQTITHPAISVWSVAACAENGDIVSGASDGVVRVFSRSPDRWADAETLKKYDDILAASAIPSAQVGEMPDKEQLPGPEALSIPGEKDGQVMMILNGDVVEARQWSSSSKTWINIGQVVDAEGTNKKQMYQGREYDVVFDVDIKEGEPPLKLPYNKSENPYSAAEAFLLRNGLDAEYKDTVAQFIIKNTKGTAIGPTTEETPDAWGTHKRYRPEGSSVGGVPGGVLPHKDYLTIASTNPADLAKARAKLGEFNSALIAEGQTEISLNADELRALDDLVTVLELCPREKPELGDPLVTNSIDVLIKILTAWPQPKRLPGLDLLRLLAAYSPDVAVVHPVHRKTILDLMEASGSFDAQYRNNLMLAVRVFVNMFNTDKGRRFVEDNSPKIYPLIHQAVGNSDNRPLKMAYVTLILNYAVLFFNKHDSQKALGLIEVISNILTKEQDSEVAYRGLVALGTALHAGGQMAKFVAMSVGAAEAVTVTATRFPETRITSIVAEMNHMLR</sequence>
<dbReference type="AlphaFoldDB" id="A0A3N4IB77"/>
<dbReference type="Proteomes" id="UP000275078">
    <property type="component" value="Unassembled WGS sequence"/>
</dbReference>
<dbReference type="Pfam" id="PF08324">
    <property type="entry name" value="PUL"/>
    <property type="match status" value="1"/>
</dbReference>
<evidence type="ECO:0000256" key="1">
    <source>
        <dbReference type="ARBA" id="ARBA00004496"/>
    </source>
</evidence>
<dbReference type="FunFam" id="2.130.10.10:FF:000236">
    <property type="entry name" value="Polyubiquitin binding protein (Doa1/Ufd3)"/>
    <property type="match status" value="1"/>
</dbReference>
<evidence type="ECO:0000256" key="2">
    <source>
        <dbReference type="ARBA" id="ARBA00022490"/>
    </source>
</evidence>
<evidence type="ECO:0000256" key="4">
    <source>
        <dbReference type="ARBA" id="ARBA00022737"/>
    </source>
</evidence>
<dbReference type="Gene3D" id="2.130.10.10">
    <property type="entry name" value="YVTN repeat-like/Quinoprotein amine dehydrogenase"/>
    <property type="match status" value="1"/>
</dbReference>
<dbReference type="PROSITE" id="PS51396">
    <property type="entry name" value="PUL"/>
    <property type="match status" value="1"/>
</dbReference>
<dbReference type="PROSITE" id="PS50294">
    <property type="entry name" value="WD_REPEATS_REGION"/>
    <property type="match status" value="4"/>
</dbReference>
<gene>
    <name evidence="8" type="ORF">BJ508DRAFT_413542</name>
</gene>
<organism evidence="8 9">
    <name type="scientific">Ascobolus immersus RN42</name>
    <dbReference type="NCBI Taxonomy" id="1160509"/>
    <lineage>
        <taxon>Eukaryota</taxon>
        <taxon>Fungi</taxon>
        <taxon>Dikarya</taxon>
        <taxon>Ascomycota</taxon>
        <taxon>Pezizomycotina</taxon>
        <taxon>Pezizomycetes</taxon>
        <taxon>Pezizales</taxon>
        <taxon>Ascobolaceae</taxon>
        <taxon>Ascobolus</taxon>
    </lineage>
</organism>
<dbReference type="EMBL" id="ML119665">
    <property type="protein sequence ID" value="RPA83343.1"/>
    <property type="molecule type" value="Genomic_DNA"/>
</dbReference>
<dbReference type="InterPro" id="IPR036322">
    <property type="entry name" value="WD40_repeat_dom_sf"/>
</dbReference>
<feature type="repeat" description="WD" evidence="5">
    <location>
        <begin position="105"/>
        <end position="135"/>
    </location>
</feature>
<protein>
    <submittedName>
        <fullName evidence="8">PFU-domain-containing protein</fullName>
    </submittedName>
</protein>
<keyword evidence="4" id="KW-0677">Repeat</keyword>
<dbReference type="InterPro" id="IPR038122">
    <property type="entry name" value="PFU_sf"/>
</dbReference>
<dbReference type="InterPro" id="IPR016024">
    <property type="entry name" value="ARM-type_fold"/>
</dbReference>
<dbReference type="Pfam" id="PF00400">
    <property type="entry name" value="WD40"/>
    <property type="match status" value="6"/>
</dbReference>
<dbReference type="GO" id="GO:0010992">
    <property type="term" value="P:ubiquitin recycling"/>
    <property type="evidence" value="ECO:0007669"/>
    <property type="project" value="TreeGrafter"/>
</dbReference>
<evidence type="ECO:0000313" key="8">
    <source>
        <dbReference type="EMBL" id="RPA83343.1"/>
    </source>
</evidence>
<dbReference type="Gene3D" id="1.25.10.10">
    <property type="entry name" value="Leucine-rich Repeat Variant"/>
    <property type="match status" value="1"/>
</dbReference>
<dbReference type="InterPro" id="IPR001680">
    <property type="entry name" value="WD40_rpt"/>
</dbReference>
<keyword evidence="3 5" id="KW-0853">WD repeat</keyword>
<dbReference type="InterPro" id="IPR020472">
    <property type="entry name" value="WD40_PAC1"/>
</dbReference>
<dbReference type="GO" id="GO:0043161">
    <property type="term" value="P:proteasome-mediated ubiquitin-dependent protein catabolic process"/>
    <property type="evidence" value="ECO:0007669"/>
    <property type="project" value="TreeGrafter"/>
</dbReference>
<proteinExistence type="predicted"/>
<feature type="domain" description="PUL" evidence="7">
    <location>
        <begin position="480"/>
        <end position="757"/>
    </location>
</feature>
<feature type="repeat" description="WD" evidence="5">
    <location>
        <begin position="143"/>
        <end position="174"/>
    </location>
</feature>
<keyword evidence="9" id="KW-1185">Reference proteome</keyword>
<comment type="subcellular location">
    <subcellularLocation>
        <location evidence="1">Cytoplasm</location>
    </subcellularLocation>
</comment>
<dbReference type="InterPro" id="IPR011989">
    <property type="entry name" value="ARM-like"/>
</dbReference>
<dbReference type="Pfam" id="PF09070">
    <property type="entry name" value="PFU"/>
    <property type="match status" value="1"/>
</dbReference>
<dbReference type="PANTHER" id="PTHR19849:SF0">
    <property type="entry name" value="PHOSPHOLIPASE A-2-ACTIVATING PROTEIN"/>
    <property type="match status" value="1"/>
</dbReference>
<dbReference type="SUPFAM" id="SSF48371">
    <property type="entry name" value="ARM repeat"/>
    <property type="match status" value="1"/>
</dbReference>
<evidence type="ECO:0000256" key="3">
    <source>
        <dbReference type="ARBA" id="ARBA00022574"/>
    </source>
</evidence>
<dbReference type="OrthoDB" id="10265988at2759"/>
<evidence type="ECO:0000313" key="9">
    <source>
        <dbReference type="Proteomes" id="UP000275078"/>
    </source>
</evidence>
<dbReference type="GO" id="GO:0005634">
    <property type="term" value="C:nucleus"/>
    <property type="evidence" value="ECO:0007669"/>
    <property type="project" value="TreeGrafter"/>
</dbReference>
<accession>A0A3N4IB77</accession>
<feature type="repeat" description="WD" evidence="5">
    <location>
        <begin position="222"/>
        <end position="253"/>
    </location>
</feature>
<dbReference type="PROSITE" id="PS50082">
    <property type="entry name" value="WD_REPEATS_2"/>
    <property type="match status" value="4"/>
</dbReference>
<dbReference type="Gene3D" id="3.10.20.870">
    <property type="entry name" value="PFU (PLAA family ubiquitin binding), C-terminal domain"/>
    <property type="match status" value="1"/>
</dbReference>
<dbReference type="CDD" id="cd00200">
    <property type="entry name" value="WD40"/>
    <property type="match status" value="1"/>
</dbReference>
<dbReference type="PRINTS" id="PR00320">
    <property type="entry name" value="GPROTEINBRPT"/>
</dbReference>
<evidence type="ECO:0000256" key="5">
    <source>
        <dbReference type="PROSITE-ProRule" id="PRU00221"/>
    </source>
</evidence>
<evidence type="ECO:0000259" key="7">
    <source>
        <dbReference type="PROSITE" id="PS51396"/>
    </source>
</evidence>
<dbReference type="PANTHER" id="PTHR19849">
    <property type="entry name" value="PHOSPHOLIPASE A-2-ACTIVATING PROTEIN"/>
    <property type="match status" value="1"/>
</dbReference>